<feature type="transmembrane region" description="Helical" evidence="1">
    <location>
        <begin position="26"/>
        <end position="46"/>
    </location>
</feature>
<evidence type="ECO:0000313" key="3">
    <source>
        <dbReference type="Proteomes" id="UP001328107"/>
    </source>
</evidence>
<accession>A0AAN5D6V0</accession>
<protein>
    <recommendedName>
        <fullName evidence="4">G protein-coupled receptor</fullName>
    </recommendedName>
</protein>
<dbReference type="Proteomes" id="UP001328107">
    <property type="component" value="Unassembled WGS sequence"/>
</dbReference>
<reference evidence="3" key="1">
    <citation type="submission" date="2022-10" db="EMBL/GenBank/DDBJ databases">
        <title>Genome assembly of Pristionchus species.</title>
        <authorList>
            <person name="Yoshida K."/>
            <person name="Sommer R.J."/>
        </authorList>
    </citation>
    <scope>NUCLEOTIDE SEQUENCE [LARGE SCALE GENOMIC DNA]</scope>
    <source>
        <strain evidence="3">RS5460</strain>
    </source>
</reference>
<evidence type="ECO:0000256" key="1">
    <source>
        <dbReference type="SAM" id="Phobius"/>
    </source>
</evidence>
<keyword evidence="1" id="KW-0472">Membrane</keyword>
<keyword evidence="1" id="KW-1133">Transmembrane helix</keyword>
<keyword evidence="3" id="KW-1185">Reference proteome</keyword>
<evidence type="ECO:0008006" key="4">
    <source>
        <dbReference type="Google" id="ProtNLM"/>
    </source>
</evidence>
<dbReference type="EMBL" id="BTRK01000006">
    <property type="protein sequence ID" value="GMR57828.1"/>
    <property type="molecule type" value="Genomic_DNA"/>
</dbReference>
<organism evidence="2 3">
    <name type="scientific">Pristionchus mayeri</name>
    <dbReference type="NCBI Taxonomy" id="1317129"/>
    <lineage>
        <taxon>Eukaryota</taxon>
        <taxon>Metazoa</taxon>
        <taxon>Ecdysozoa</taxon>
        <taxon>Nematoda</taxon>
        <taxon>Chromadorea</taxon>
        <taxon>Rhabditida</taxon>
        <taxon>Rhabditina</taxon>
        <taxon>Diplogasteromorpha</taxon>
        <taxon>Diplogasteroidea</taxon>
        <taxon>Neodiplogasteridae</taxon>
        <taxon>Pristionchus</taxon>
    </lineage>
</organism>
<dbReference type="AlphaFoldDB" id="A0AAN5D6V0"/>
<proteinExistence type="predicted"/>
<evidence type="ECO:0000313" key="2">
    <source>
        <dbReference type="EMBL" id="GMR57828.1"/>
    </source>
</evidence>
<comment type="caution">
    <text evidence="2">The sequence shown here is derived from an EMBL/GenBank/DDBJ whole genome shotgun (WGS) entry which is preliminary data.</text>
</comment>
<keyword evidence="1" id="KW-0812">Transmembrane</keyword>
<feature type="non-terminal residue" evidence="2">
    <location>
        <position position="92"/>
    </location>
</feature>
<name>A0AAN5D6V0_9BILA</name>
<gene>
    <name evidence="2" type="ORF">PMAYCL1PPCAC_28023</name>
</gene>
<sequence>MHTVSLIPSVVRTYYKDAVTFSDSWFAYYSAHSLNCILTKLTLIACHKRMRERFQRFFYSRLSDSSQYFLDTAKYTDDHFSQMQNVWQTTKK</sequence>